<name>A0A9Q1HBF3_HOLLE</name>
<organism evidence="1 2">
    <name type="scientific">Holothuria leucospilota</name>
    <name type="common">Black long sea cucumber</name>
    <name type="synonym">Mertensiothuria leucospilota</name>
    <dbReference type="NCBI Taxonomy" id="206669"/>
    <lineage>
        <taxon>Eukaryota</taxon>
        <taxon>Metazoa</taxon>
        <taxon>Echinodermata</taxon>
        <taxon>Eleutherozoa</taxon>
        <taxon>Echinozoa</taxon>
        <taxon>Holothuroidea</taxon>
        <taxon>Aspidochirotacea</taxon>
        <taxon>Aspidochirotida</taxon>
        <taxon>Holothuriidae</taxon>
        <taxon>Holothuria</taxon>
    </lineage>
</organism>
<protein>
    <submittedName>
        <fullName evidence="1">Uncharacterized protein</fullName>
    </submittedName>
</protein>
<proteinExistence type="predicted"/>
<accession>A0A9Q1HBF3</accession>
<evidence type="ECO:0000313" key="2">
    <source>
        <dbReference type="Proteomes" id="UP001152320"/>
    </source>
</evidence>
<keyword evidence="2" id="KW-1185">Reference proteome</keyword>
<reference evidence="1" key="1">
    <citation type="submission" date="2021-10" db="EMBL/GenBank/DDBJ databases">
        <title>Tropical sea cucumber genome reveals ecological adaptation and Cuvierian tubules defense mechanism.</title>
        <authorList>
            <person name="Chen T."/>
        </authorList>
    </citation>
    <scope>NUCLEOTIDE SEQUENCE</scope>
    <source>
        <strain evidence="1">Nanhai2018</strain>
        <tissue evidence="1">Muscle</tissue>
    </source>
</reference>
<dbReference type="EMBL" id="JAIZAY010000006">
    <property type="protein sequence ID" value="KAJ8039914.1"/>
    <property type="molecule type" value="Genomic_DNA"/>
</dbReference>
<dbReference type="Proteomes" id="UP001152320">
    <property type="component" value="Chromosome 6"/>
</dbReference>
<dbReference type="AlphaFoldDB" id="A0A9Q1HBF3"/>
<comment type="caution">
    <text evidence="1">The sequence shown here is derived from an EMBL/GenBank/DDBJ whole genome shotgun (WGS) entry which is preliminary data.</text>
</comment>
<sequence length="51" mass="5954">MLKSMYGSKSQSWKAALIECKQRPAKKRPVKQELISIFYTVLTLCKYTEID</sequence>
<evidence type="ECO:0000313" key="1">
    <source>
        <dbReference type="EMBL" id="KAJ8039914.1"/>
    </source>
</evidence>
<gene>
    <name evidence="1" type="ORF">HOLleu_14067</name>
</gene>